<dbReference type="STRING" id="670307.HYPDE_32943"/>
<proteinExistence type="predicted"/>
<organism evidence="1 2">
    <name type="scientific">Hyphomicrobium denitrificans 1NES1</name>
    <dbReference type="NCBI Taxonomy" id="670307"/>
    <lineage>
        <taxon>Bacteria</taxon>
        <taxon>Pseudomonadati</taxon>
        <taxon>Pseudomonadota</taxon>
        <taxon>Alphaproteobacteria</taxon>
        <taxon>Hyphomicrobiales</taxon>
        <taxon>Hyphomicrobiaceae</taxon>
        <taxon>Hyphomicrobium</taxon>
    </lineage>
</organism>
<keyword evidence="2" id="KW-1185">Reference proteome</keyword>
<dbReference type="Pfam" id="PF08843">
    <property type="entry name" value="AbiEii"/>
    <property type="match status" value="1"/>
</dbReference>
<dbReference type="InterPro" id="IPR014942">
    <property type="entry name" value="AbiEii"/>
</dbReference>
<dbReference type="KEGG" id="hdt:HYPDE_32943"/>
<gene>
    <name evidence="1" type="ORF">HYPDE_32943</name>
</gene>
<dbReference type="Gene3D" id="3.10.450.620">
    <property type="entry name" value="JHP933, nucleotidyltransferase-like core domain"/>
    <property type="match status" value="1"/>
</dbReference>
<evidence type="ECO:0008006" key="3">
    <source>
        <dbReference type="Google" id="ProtNLM"/>
    </source>
</evidence>
<protein>
    <recommendedName>
        <fullName evidence="3">Nucleotidyl transferase AbiEii/AbiGii toxin family protein</fullName>
    </recommendedName>
</protein>
<sequence>MKSEEYARFEKMSRQNRRDIFEIVAEKRSIRAAYVEKDYWVCRVLDILMKERPYIPKCFFKGGTSLSKGFNLINRFSEDIDIVFSRIGLGIDVTNDPTDPNCVMSNTQRKKLIDEVKSKSAGHMRGKLVKKLTNALPKCTVSFDDGDGSVLVGYETVCDTDDYAKPRIKVEGGARGALVPTIEQRVVPYVQDLLTGKQKFDLGIDKITMIRPERTLLEKLVAIHGFNSKCACEDKSKRPRDANRYSRHFYDVACIAPTGHGKKALSDPELFAHVVSHSALTFPSGAARYDLAKPDTIAIVPTKAVQKMLEADYQSMRGMMFGTPPSFSDITKQLAIIEASLRQLEERQMVLDLV</sequence>
<evidence type="ECO:0000313" key="1">
    <source>
        <dbReference type="EMBL" id="AGK58261.1"/>
    </source>
</evidence>
<dbReference type="EMBL" id="CP005587">
    <property type="protein sequence ID" value="AGK58261.1"/>
    <property type="molecule type" value="Genomic_DNA"/>
</dbReference>
<name>N0BCK3_9HYPH</name>
<accession>N0BCK3</accession>
<evidence type="ECO:0000313" key="2">
    <source>
        <dbReference type="Proteomes" id="UP000005952"/>
    </source>
</evidence>
<dbReference type="OrthoDB" id="9780929at2"/>
<reference evidence="1 2" key="1">
    <citation type="journal article" date="2013" name="Genome Announc.">
        <title>Genome sequences for three denitrifying bacterial strains isolated from a uranium- and nitrate-contaminated subsurface environment.</title>
        <authorList>
            <person name="Venkatramanan R."/>
            <person name="Prakash O."/>
            <person name="Woyke T."/>
            <person name="Chain P."/>
            <person name="Goodwin L.A."/>
            <person name="Watson D."/>
            <person name="Brooks S."/>
            <person name="Kostka J.E."/>
            <person name="Green S.J."/>
        </authorList>
    </citation>
    <scope>NUCLEOTIDE SEQUENCE [LARGE SCALE GENOMIC DNA]</scope>
    <source>
        <strain evidence="1 2">1NES1</strain>
    </source>
</reference>
<dbReference type="RefSeq" id="WP_015598287.1">
    <property type="nucleotide sequence ID" value="NC_021172.1"/>
</dbReference>
<dbReference type="HOGENOM" id="CLU_066201_0_1_5"/>
<dbReference type="eggNOG" id="COG2253">
    <property type="taxonomic scope" value="Bacteria"/>
</dbReference>
<dbReference type="AlphaFoldDB" id="N0BCK3"/>
<dbReference type="Proteomes" id="UP000005952">
    <property type="component" value="Chromosome"/>
</dbReference>